<evidence type="ECO:0000259" key="1">
    <source>
        <dbReference type="Pfam" id="PF24951"/>
    </source>
</evidence>
<dbReference type="InterPro" id="IPR006594">
    <property type="entry name" value="LisH"/>
</dbReference>
<proteinExistence type="predicted"/>
<dbReference type="SUPFAM" id="SSF109925">
    <property type="entry name" value="Lissencephaly-1 protein (Lis-1, PAF-AH alpha) N-terminal domain"/>
    <property type="match status" value="1"/>
</dbReference>
<sequence>MSLTPKQASELHASLAVYFESIGYSETAQALRGESGTDCGDGTEAPFDFARRWFNGLRTARKVLTLQRDLDRLKSGSGDSAAKQVFDIQGVAPDTSSKRLLDRRSRRKGGVVPCALSTDGSTLLVGDGPSIRLLGTSGTDSADLGALHGHTQAVTGICEWLVCLSRY</sequence>
<keyword evidence="3" id="KW-1185">Reference proteome</keyword>
<dbReference type="Proteomes" id="UP000265618">
    <property type="component" value="Unassembled WGS sequence"/>
</dbReference>
<reference evidence="2 3" key="1">
    <citation type="journal article" date="2018" name="PLoS ONE">
        <title>The draft genome of Kipferlia bialata reveals reductive genome evolution in fornicate parasites.</title>
        <authorList>
            <person name="Tanifuji G."/>
            <person name="Takabayashi S."/>
            <person name="Kume K."/>
            <person name="Takagi M."/>
            <person name="Nakayama T."/>
            <person name="Kamikawa R."/>
            <person name="Inagaki Y."/>
            <person name="Hashimoto T."/>
        </authorList>
    </citation>
    <scope>NUCLEOTIDE SEQUENCE [LARGE SCALE GENOMIC DNA]</scope>
    <source>
        <strain evidence="2">NY0173</strain>
    </source>
</reference>
<dbReference type="Gene3D" id="1.20.960.30">
    <property type="match status" value="1"/>
</dbReference>
<evidence type="ECO:0000313" key="2">
    <source>
        <dbReference type="EMBL" id="GIQ89617.1"/>
    </source>
</evidence>
<feature type="domain" description="PAC1-like LisH-like dimerisation" evidence="1">
    <location>
        <begin position="5"/>
        <end position="38"/>
    </location>
</feature>
<evidence type="ECO:0000313" key="3">
    <source>
        <dbReference type="Proteomes" id="UP000265618"/>
    </source>
</evidence>
<dbReference type="PROSITE" id="PS50896">
    <property type="entry name" value="LISH"/>
    <property type="match status" value="1"/>
</dbReference>
<organism evidence="2 3">
    <name type="scientific">Kipferlia bialata</name>
    <dbReference type="NCBI Taxonomy" id="797122"/>
    <lineage>
        <taxon>Eukaryota</taxon>
        <taxon>Metamonada</taxon>
        <taxon>Carpediemonas-like organisms</taxon>
        <taxon>Kipferlia</taxon>
    </lineage>
</organism>
<dbReference type="EMBL" id="BDIP01005238">
    <property type="protein sequence ID" value="GIQ89617.1"/>
    <property type="molecule type" value="Genomic_DNA"/>
</dbReference>
<comment type="caution">
    <text evidence="2">The sequence shown here is derived from an EMBL/GenBank/DDBJ whole genome shotgun (WGS) entry which is preliminary data.</text>
</comment>
<dbReference type="AlphaFoldDB" id="A0A9K3D7G2"/>
<name>A0A9K3D7G2_9EUKA</name>
<protein>
    <recommendedName>
        <fullName evidence="1">PAC1-like LisH-like dimerisation domain-containing protein</fullName>
    </recommendedName>
</protein>
<dbReference type="InterPro" id="IPR037190">
    <property type="entry name" value="LIS1_N"/>
</dbReference>
<accession>A0A9K3D7G2</accession>
<dbReference type="InterPro" id="IPR056795">
    <property type="entry name" value="PAC1-like_LisH-like_dom"/>
</dbReference>
<dbReference type="Pfam" id="PF24951">
    <property type="entry name" value="LisH_PAC1"/>
    <property type="match status" value="1"/>
</dbReference>
<gene>
    <name evidence="2" type="ORF">KIPB_012128</name>
</gene>